<accession>A0A401FIK2</accession>
<reference evidence="2 3" key="1">
    <citation type="submission" date="2017-11" db="EMBL/GenBank/DDBJ databases">
        <title>Draft Genome Sequence of Lactobacillus curieae NBRC 111893 isolated from Koso, a Japanese sugar-Vegetable Fermented Beverage.</title>
        <authorList>
            <person name="Chiou T.Y."/>
            <person name="Oshima K."/>
            <person name="Suda W."/>
            <person name="Hattori M."/>
            <person name="Takahashi T."/>
        </authorList>
    </citation>
    <scope>NUCLEOTIDE SEQUENCE [LARGE SCALE GENOMIC DNA]</scope>
    <source>
        <strain evidence="2 3">NBRC111893</strain>
    </source>
</reference>
<gene>
    <name evidence="2" type="ORF">NBRC111893_339</name>
</gene>
<keyword evidence="3" id="KW-1185">Reference proteome</keyword>
<evidence type="ECO:0000256" key="1">
    <source>
        <dbReference type="SAM" id="Phobius"/>
    </source>
</evidence>
<protein>
    <submittedName>
        <fullName evidence="2">Conserved domain protein</fullName>
    </submittedName>
</protein>
<keyword evidence="1" id="KW-1133">Transmembrane helix</keyword>
<proteinExistence type="predicted"/>
<feature type="transmembrane region" description="Helical" evidence="1">
    <location>
        <begin position="75"/>
        <end position="98"/>
    </location>
</feature>
<comment type="caution">
    <text evidence="2">The sequence shown here is derived from an EMBL/GenBank/DDBJ whole genome shotgun (WGS) entry which is preliminary data.</text>
</comment>
<dbReference type="RefSeq" id="WP_125007714.1">
    <property type="nucleotide sequence ID" value="NZ_BEXA01000001.1"/>
</dbReference>
<evidence type="ECO:0000313" key="3">
    <source>
        <dbReference type="Proteomes" id="UP000286974"/>
    </source>
</evidence>
<dbReference type="EMBL" id="BEXA01000001">
    <property type="protein sequence ID" value="GAY72193.1"/>
    <property type="molecule type" value="Genomic_DNA"/>
</dbReference>
<dbReference type="Proteomes" id="UP000286974">
    <property type="component" value="Unassembled WGS sequence"/>
</dbReference>
<keyword evidence="1" id="KW-0472">Membrane</keyword>
<keyword evidence="1" id="KW-0812">Transmembrane</keyword>
<feature type="transmembrane region" description="Helical" evidence="1">
    <location>
        <begin position="42"/>
        <end position="63"/>
    </location>
</feature>
<dbReference type="OrthoDB" id="2208410at2"/>
<dbReference type="AlphaFoldDB" id="A0A401FIK2"/>
<name>A0A401FIK2_9LACO</name>
<sequence length="125" mass="13468">MQEAKIKQGVAKAYAPVGHSVTTKIHKVNPVRTGLNYSLAPFIVNLAIYIGSMIGTVVLFTAYSKATMNVGRLKAFGMLEIAMILIAIISSGVTIAIISPSMHLGSNVFTQLWFNHALETLHPSI</sequence>
<evidence type="ECO:0000313" key="2">
    <source>
        <dbReference type="EMBL" id="GAY72193.1"/>
    </source>
</evidence>
<organism evidence="2 3">
    <name type="scientific">Lentilactobacillus kosonis</name>
    <dbReference type="NCBI Taxonomy" id="2810561"/>
    <lineage>
        <taxon>Bacteria</taxon>
        <taxon>Bacillati</taxon>
        <taxon>Bacillota</taxon>
        <taxon>Bacilli</taxon>
        <taxon>Lactobacillales</taxon>
        <taxon>Lactobacillaceae</taxon>
        <taxon>Lentilactobacillus</taxon>
    </lineage>
</organism>